<feature type="compositionally biased region" description="Low complexity" evidence="1">
    <location>
        <begin position="1"/>
        <end position="17"/>
    </location>
</feature>
<dbReference type="OrthoDB" id="5409477at2759"/>
<protein>
    <submittedName>
        <fullName evidence="2">Uncharacterized protein</fullName>
    </submittedName>
</protein>
<evidence type="ECO:0000313" key="2">
    <source>
        <dbReference type="EMBL" id="KAA8914516.1"/>
    </source>
</evidence>
<dbReference type="InParanoid" id="A0A5J5FBQ6"/>
<reference evidence="2 3" key="1">
    <citation type="submission" date="2019-09" db="EMBL/GenBank/DDBJ databases">
        <title>Draft genome of the ectomycorrhizal ascomycete Sphaerosporella brunnea.</title>
        <authorList>
            <consortium name="DOE Joint Genome Institute"/>
            <person name="Benucci G.M."/>
            <person name="Marozzi G."/>
            <person name="Antonielli L."/>
            <person name="Sanchez S."/>
            <person name="Marco P."/>
            <person name="Wang X."/>
            <person name="Falini L.B."/>
            <person name="Barry K."/>
            <person name="Haridas S."/>
            <person name="Lipzen A."/>
            <person name="Labutti K."/>
            <person name="Grigoriev I.V."/>
            <person name="Murat C."/>
            <person name="Martin F."/>
            <person name="Albertini E."/>
            <person name="Donnini D."/>
            <person name="Bonito G."/>
        </authorList>
    </citation>
    <scope>NUCLEOTIDE SEQUENCE [LARGE SCALE GENOMIC DNA]</scope>
    <source>
        <strain evidence="2 3">Sb_GMNB300</strain>
    </source>
</reference>
<name>A0A5J5FBQ6_9PEZI</name>
<feature type="compositionally biased region" description="Basic and acidic residues" evidence="1">
    <location>
        <begin position="197"/>
        <end position="210"/>
    </location>
</feature>
<organism evidence="2 3">
    <name type="scientific">Sphaerosporella brunnea</name>
    <dbReference type="NCBI Taxonomy" id="1250544"/>
    <lineage>
        <taxon>Eukaryota</taxon>
        <taxon>Fungi</taxon>
        <taxon>Dikarya</taxon>
        <taxon>Ascomycota</taxon>
        <taxon>Pezizomycotina</taxon>
        <taxon>Pezizomycetes</taxon>
        <taxon>Pezizales</taxon>
        <taxon>Pyronemataceae</taxon>
        <taxon>Sphaerosporella</taxon>
    </lineage>
</organism>
<keyword evidence="3" id="KW-1185">Reference proteome</keyword>
<sequence>MPPSSSYTSSYHSPPSHHGQHRRHRNSTSSSSSVYSSPVASTPYYSNHAANIDDLDDAAIRSRAPNCSVCDAPAKNQCGCELASLIVAVEESEQKIMGAVWDDIRRWVTSRAQSSIHNQFHSLSSQRRSAFSAHIAARRHSLSTYDLDALHHQLQRDIDSDWRACVQQYPEVLDHYYGIITDAVRNGRGVGEIIHGGSERTSSRGDRRGGGDGGGRRMRVVYE</sequence>
<feature type="region of interest" description="Disordered" evidence="1">
    <location>
        <begin position="193"/>
        <end position="223"/>
    </location>
</feature>
<dbReference type="EMBL" id="VXIS01000005">
    <property type="protein sequence ID" value="KAA8914516.1"/>
    <property type="molecule type" value="Genomic_DNA"/>
</dbReference>
<dbReference type="Proteomes" id="UP000326924">
    <property type="component" value="Unassembled WGS sequence"/>
</dbReference>
<gene>
    <name evidence="2" type="ORF">FN846DRAFT_885914</name>
</gene>
<evidence type="ECO:0000256" key="1">
    <source>
        <dbReference type="SAM" id="MobiDB-lite"/>
    </source>
</evidence>
<comment type="caution">
    <text evidence="2">The sequence shown here is derived from an EMBL/GenBank/DDBJ whole genome shotgun (WGS) entry which is preliminary data.</text>
</comment>
<proteinExistence type="predicted"/>
<dbReference type="AlphaFoldDB" id="A0A5J5FBQ6"/>
<accession>A0A5J5FBQ6</accession>
<evidence type="ECO:0000313" key="3">
    <source>
        <dbReference type="Proteomes" id="UP000326924"/>
    </source>
</evidence>
<feature type="region of interest" description="Disordered" evidence="1">
    <location>
        <begin position="1"/>
        <end position="35"/>
    </location>
</feature>